<protein>
    <submittedName>
        <fullName evidence="3">Uncharacterized protein</fullName>
    </submittedName>
</protein>
<organism evidence="3 4">
    <name type="scientific">Tegillarca granosa</name>
    <name type="common">Malaysian cockle</name>
    <name type="synonym">Anadara granosa</name>
    <dbReference type="NCBI Taxonomy" id="220873"/>
    <lineage>
        <taxon>Eukaryota</taxon>
        <taxon>Metazoa</taxon>
        <taxon>Spiralia</taxon>
        <taxon>Lophotrochozoa</taxon>
        <taxon>Mollusca</taxon>
        <taxon>Bivalvia</taxon>
        <taxon>Autobranchia</taxon>
        <taxon>Pteriomorphia</taxon>
        <taxon>Arcoida</taxon>
        <taxon>Arcoidea</taxon>
        <taxon>Arcidae</taxon>
        <taxon>Tegillarca</taxon>
    </lineage>
</organism>
<keyword evidence="2" id="KW-0732">Signal</keyword>
<accession>A0ABQ9EXY7</accession>
<dbReference type="EMBL" id="JARBDR010000640">
    <property type="protein sequence ID" value="KAJ8310027.1"/>
    <property type="molecule type" value="Genomic_DNA"/>
</dbReference>
<reference evidence="3 4" key="1">
    <citation type="submission" date="2022-12" db="EMBL/GenBank/DDBJ databases">
        <title>Chromosome-level genome of Tegillarca granosa.</title>
        <authorList>
            <person name="Kim J."/>
        </authorList>
    </citation>
    <scope>NUCLEOTIDE SEQUENCE [LARGE SCALE GENOMIC DNA]</scope>
    <source>
        <strain evidence="3">Teg-2019</strain>
        <tissue evidence="3">Adductor muscle</tissue>
    </source>
</reference>
<name>A0ABQ9EXY7_TEGGR</name>
<feature type="region of interest" description="Disordered" evidence="1">
    <location>
        <begin position="91"/>
        <end position="110"/>
    </location>
</feature>
<gene>
    <name evidence="3" type="ORF">KUTeg_011892</name>
</gene>
<evidence type="ECO:0000256" key="2">
    <source>
        <dbReference type="SAM" id="SignalP"/>
    </source>
</evidence>
<evidence type="ECO:0000256" key="1">
    <source>
        <dbReference type="SAM" id="MobiDB-lite"/>
    </source>
</evidence>
<dbReference type="Proteomes" id="UP001217089">
    <property type="component" value="Unassembled WGS sequence"/>
</dbReference>
<comment type="caution">
    <text evidence="3">The sequence shown here is derived from an EMBL/GenBank/DDBJ whole genome shotgun (WGS) entry which is preliminary data.</text>
</comment>
<feature type="compositionally biased region" description="Basic residues" evidence="1">
    <location>
        <begin position="92"/>
        <end position="109"/>
    </location>
</feature>
<evidence type="ECO:0000313" key="4">
    <source>
        <dbReference type="Proteomes" id="UP001217089"/>
    </source>
</evidence>
<sequence length="126" mass="14679">MNFLSTVLLENLCIHGILLLTIPSSGKKLSGVKEALGYMIAFLQMSLERQYLPHFYYGNIYLLQMFPDSLQILESEKLDLFSDVLFKDKREREKKKRKKKKKKKKKTNKKACCVGFKKTILLIQSS</sequence>
<proteinExistence type="predicted"/>
<keyword evidence="4" id="KW-1185">Reference proteome</keyword>
<feature type="chain" id="PRO_5046029975" evidence="2">
    <location>
        <begin position="20"/>
        <end position="126"/>
    </location>
</feature>
<evidence type="ECO:0000313" key="3">
    <source>
        <dbReference type="EMBL" id="KAJ8310027.1"/>
    </source>
</evidence>
<feature type="signal peptide" evidence="2">
    <location>
        <begin position="1"/>
        <end position="19"/>
    </location>
</feature>